<feature type="chain" id="PRO_5004926110" evidence="1">
    <location>
        <begin position="18"/>
        <end position="204"/>
    </location>
</feature>
<dbReference type="Proteomes" id="UP000030751">
    <property type="component" value="Unassembled WGS sequence"/>
</dbReference>
<name>W9NPY3_FUSOX</name>
<dbReference type="OrthoDB" id="5096681at2759"/>
<gene>
    <name evidence="2" type="ORF">FOVG_18678</name>
</gene>
<proteinExistence type="predicted"/>
<protein>
    <submittedName>
        <fullName evidence="2">Uncharacterized protein</fullName>
    </submittedName>
</protein>
<dbReference type="HOGENOM" id="CLU_119145_0_0_1"/>
<evidence type="ECO:0000313" key="2">
    <source>
        <dbReference type="EMBL" id="EXA29870.1"/>
    </source>
</evidence>
<sequence length="204" mass="21390">MLFTKISALTFAAVAAAVVLPSSDEVAAKLGIPAVDVNELLSTTDVSSLDITKYAKALNIDPKEVSSWPDSVKAYTLEQLHDSIQSWIENGSDERTQVAKRQNSNRDRVQAEVNGLIARYRSEHEADHGRRLGGCPSTRCSVCAAALTATYLAALTACGAASVTEEAISAGTLTPLAVTQLGACVGAAHGTYAGGWTFCLGMTN</sequence>
<evidence type="ECO:0000256" key="1">
    <source>
        <dbReference type="SAM" id="SignalP"/>
    </source>
</evidence>
<dbReference type="EMBL" id="JH651081">
    <property type="protein sequence ID" value="EXA29870.1"/>
    <property type="molecule type" value="Genomic_DNA"/>
</dbReference>
<accession>W9NPY3</accession>
<reference evidence="2" key="2">
    <citation type="submission" date="2012-05" db="EMBL/GenBank/DDBJ databases">
        <title>Annotation of the Genome Sequence of Fusarium oxysporum HDV247.</title>
        <authorList>
            <consortium name="The Broad Institute Genomics Platform"/>
            <person name="Ma L.-J."/>
            <person name="Corby-Kistler H."/>
            <person name="Broz K."/>
            <person name="Gale L.R."/>
            <person name="Jonkers W."/>
            <person name="O'Donnell K."/>
            <person name="Ploetz R."/>
            <person name="Steinberg C."/>
            <person name="Schwartz D.C."/>
            <person name="VanEtten H."/>
            <person name="Zhou S."/>
            <person name="Young S.K."/>
            <person name="Zeng Q."/>
            <person name="Gargeya S."/>
            <person name="Fitzgerald M."/>
            <person name="Abouelleil A."/>
            <person name="Alvarado L."/>
            <person name="Chapman S.B."/>
            <person name="Gainer-Dewar J."/>
            <person name="Goldberg J."/>
            <person name="Griggs A."/>
            <person name="Gujja S."/>
            <person name="Hansen M."/>
            <person name="Howarth C."/>
            <person name="Imamovic A."/>
            <person name="Ireland A."/>
            <person name="Larimer J."/>
            <person name="McCowan C."/>
            <person name="Murphy C."/>
            <person name="Pearson M."/>
            <person name="Poon T.W."/>
            <person name="Priest M."/>
            <person name="Roberts A."/>
            <person name="Saif S."/>
            <person name="Shea T."/>
            <person name="Sykes S."/>
            <person name="Wortman J."/>
            <person name="Nusbaum C."/>
            <person name="Birren B."/>
        </authorList>
    </citation>
    <scope>NUCLEOTIDE SEQUENCE</scope>
    <source>
        <strain evidence="2">HDV247</strain>
    </source>
</reference>
<organism evidence="2">
    <name type="scientific">Fusarium oxysporum f. sp. pisi HDV247</name>
    <dbReference type="NCBI Taxonomy" id="1080344"/>
    <lineage>
        <taxon>Eukaryota</taxon>
        <taxon>Fungi</taxon>
        <taxon>Dikarya</taxon>
        <taxon>Ascomycota</taxon>
        <taxon>Pezizomycotina</taxon>
        <taxon>Sordariomycetes</taxon>
        <taxon>Hypocreomycetidae</taxon>
        <taxon>Hypocreales</taxon>
        <taxon>Nectriaceae</taxon>
        <taxon>Fusarium</taxon>
        <taxon>Fusarium oxysporum species complex</taxon>
    </lineage>
</organism>
<feature type="signal peptide" evidence="1">
    <location>
        <begin position="1"/>
        <end position="17"/>
    </location>
</feature>
<reference evidence="2" key="1">
    <citation type="submission" date="2011-10" db="EMBL/GenBank/DDBJ databases">
        <title>The Genome Sequence of Fusarium oxysporum HDV247.</title>
        <authorList>
            <consortium name="The Broad Institute Genome Sequencing Platform"/>
            <person name="Ma L.-J."/>
            <person name="Gale L.R."/>
            <person name="Schwartz D.C."/>
            <person name="Zhou S."/>
            <person name="Corby-Kistler H."/>
            <person name="Young S.K."/>
            <person name="Zeng Q."/>
            <person name="Gargeya S."/>
            <person name="Fitzgerald M."/>
            <person name="Haas B."/>
            <person name="Abouelleil A."/>
            <person name="Alvarado L."/>
            <person name="Arachchi H.M."/>
            <person name="Berlin A."/>
            <person name="Brown A."/>
            <person name="Chapman S.B."/>
            <person name="Chen Z."/>
            <person name="Dunbar C."/>
            <person name="Freedman E."/>
            <person name="Gearin G."/>
            <person name="Goldberg J."/>
            <person name="Griggs A."/>
            <person name="Gujja S."/>
            <person name="Heiman D."/>
            <person name="Howarth C."/>
            <person name="Larson L."/>
            <person name="Lui A."/>
            <person name="MacDonald P.J.P."/>
            <person name="Montmayeur A."/>
            <person name="Murphy C."/>
            <person name="Neiman D."/>
            <person name="Pearson M."/>
            <person name="Priest M."/>
            <person name="Roberts A."/>
            <person name="Saif S."/>
            <person name="Shea T."/>
            <person name="Shenoy N."/>
            <person name="Sisk P."/>
            <person name="Stolte C."/>
            <person name="Sykes S."/>
            <person name="Wortman J."/>
            <person name="Nusbaum C."/>
            <person name="Birren B."/>
        </authorList>
    </citation>
    <scope>NUCLEOTIDE SEQUENCE [LARGE SCALE GENOMIC DNA]</scope>
    <source>
        <strain evidence="2">HDV247</strain>
    </source>
</reference>
<keyword evidence="1" id="KW-0732">Signal</keyword>
<dbReference type="AlphaFoldDB" id="W9NPY3"/>